<keyword evidence="4 7" id="KW-0812">Transmembrane</keyword>
<feature type="transmembrane region" description="Helical" evidence="7">
    <location>
        <begin position="425"/>
        <end position="448"/>
    </location>
</feature>
<reference evidence="8 9" key="1">
    <citation type="submission" date="2024-08" db="EMBL/GenBank/DDBJ databases">
        <authorList>
            <person name="Lu H."/>
        </authorList>
    </citation>
    <scope>NUCLEOTIDE SEQUENCE [LARGE SCALE GENOMIC DNA]</scope>
    <source>
        <strain evidence="8 9">BYS87W</strain>
    </source>
</reference>
<feature type="transmembrane region" description="Helical" evidence="7">
    <location>
        <begin position="126"/>
        <end position="146"/>
    </location>
</feature>
<keyword evidence="9" id="KW-1185">Reference proteome</keyword>
<evidence type="ECO:0000313" key="8">
    <source>
        <dbReference type="EMBL" id="MFG6468777.1"/>
    </source>
</evidence>
<protein>
    <submittedName>
        <fullName evidence="8">Lipopolysaccharide biosynthesis protein</fullName>
    </submittedName>
</protein>
<evidence type="ECO:0000256" key="2">
    <source>
        <dbReference type="ARBA" id="ARBA00007430"/>
    </source>
</evidence>
<sequence length="502" mass="53421">MRTTQDILSSAVSDAAARGRRGTLFMAGSRVSGMAVGLLSSAVMGRLLTPDDYGLVAMAMSLMMLLNLLKDFGLTTAVVQHDDLRAEQLDAVFWINLFVALGFAAIGALAAPWIARFYSQPSIEPIVYALCVALLVVSISSTHAAMLRRHLNFQPLMWGEMAAQLAGLVVGVGLGWWTRSYWAIVASQLVSSLATTVVMWVALPWRPGRPAHLKSANALVRFGANLSVFSLLNFFSNQLGAILTGAWLGAGAAGNFNRAQQLLSLSGSTLMGPISQTTLPVLSRLQNDPDGYRQYYYALISRTGLFFGLLGAFVVVAGDAVARLLLGPQWVQAGEMYRWFGMAIFAVGLASQNGNVLMSQGRTTELRHWGLADAGIRAGASGVGIVLGAVGVAAAFGVSTLVVTVPLVFWLIGRNGPLSARGQWASARPGLVCFVLVAASGLLVRSLWWPQAVVAQLALASGLLASGLALACVLDAATRQLVRSTQQALLQFIRRRRNPHNA</sequence>
<keyword evidence="6 7" id="KW-0472">Membrane</keyword>
<evidence type="ECO:0000256" key="1">
    <source>
        <dbReference type="ARBA" id="ARBA00004651"/>
    </source>
</evidence>
<comment type="similarity">
    <text evidence="2">Belongs to the polysaccharide synthase family.</text>
</comment>
<keyword evidence="3" id="KW-1003">Cell membrane</keyword>
<feature type="transmembrane region" description="Helical" evidence="7">
    <location>
        <begin position="337"/>
        <end position="357"/>
    </location>
</feature>
<evidence type="ECO:0000256" key="6">
    <source>
        <dbReference type="ARBA" id="ARBA00023136"/>
    </source>
</evidence>
<feature type="transmembrane region" description="Helical" evidence="7">
    <location>
        <begin position="393"/>
        <end position="413"/>
    </location>
</feature>
<gene>
    <name evidence="8" type="ORF">ACG01O_19290</name>
</gene>
<feature type="transmembrane region" description="Helical" evidence="7">
    <location>
        <begin position="226"/>
        <end position="250"/>
    </location>
</feature>
<dbReference type="InterPro" id="IPR050833">
    <property type="entry name" value="Poly_Biosynth_Transport"/>
</dbReference>
<dbReference type="CDD" id="cd13127">
    <property type="entry name" value="MATE_tuaB_like"/>
    <property type="match status" value="1"/>
</dbReference>
<dbReference type="Pfam" id="PF13440">
    <property type="entry name" value="Polysacc_synt_3"/>
    <property type="match status" value="1"/>
</dbReference>
<evidence type="ECO:0000256" key="4">
    <source>
        <dbReference type="ARBA" id="ARBA00022692"/>
    </source>
</evidence>
<evidence type="ECO:0000256" key="5">
    <source>
        <dbReference type="ARBA" id="ARBA00022989"/>
    </source>
</evidence>
<dbReference type="PANTHER" id="PTHR30250:SF10">
    <property type="entry name" value="LIPOPOLYSACCHARIDE BIOSYNTHESIS PROTEIN WZXC"/>
    <property type="match status" value="1"/>
</dbReference>
<evidence type="ECO:0000256" key="3">
    <source>
        <dbReference type="ARBA" id="ARBA00022475"/>
    </source>
</evidence>
<evidence type="ECO:0000256" key="7">
    <source>
        <dbReference type="SAM" id="Phobius"/>
    </source>
</evidence>
<dbReference type="EMBL" id="JBIGIB010000006">
    <property type="protein sequence ID" value="MFG6468777.1"/>
    <property type="molecule type" value="Genomic_DNA"/>
</dbReference>
<dbReference type="PANTHER" id="PTHR30250">
    <property type="entry name" value="PST FAMILY PREDICTED COLANIC ACID TRANSPORTER"/>
    <property type="match status" value="1"/>
</dbReference>
<feature type="transmembrane region" description="Helical" evidence="7">
    <location>
        <begin position="53"/>
        <end position="70"/>
    </location>
</feature>
<feature type="transmembrane region" description="Helical" evidence="7">
    <location>
        <begin position="295"/>
        <end position="317"/>
    </location>
</feature>
<organism evidence="8 9">
    <name type="scientific">Pelomonas baiyunensis</name>
    <dbReference type="NCBI Taxonomy" id="3299026"/>
    <lineage>
        <taxon>Bacteria</taxon>
        <taxon>Pseudomonadati</taxon>
        <taxon>Pseudomonadota</taxon>
        <taxon>Betaproteobacteria</taxon>
        <taxon>Burkholderiales</taxon>
        <taxon>Sphaerotilaceae</taxon>
        <taxon>Roseateles</taxon>
    </lineage>
</organism>
<name>A0ABW7H3H1_9BURK</name>
<evidence type="ECO:0000313" key="9">
    <source>
        <dbReference type="Proteomes" id="UP001606303"/>
    </source>
</evidence>
<proteinExistence type="inferred from homology"/>
<comment type="caution">
    <text evidence="8">The sequence shown here is derived from an EMBL/GenBank/DDBJ whole genome shotgun (WGS) entry which is preliminary data.</text>
</comment>
<dbReference type="Proteomes" id="UP001606303">
    <property type="component" value="Unassembled WGS sequence"/>
</dbReference>
<feature type="transmembrane region" description="Helical" evidence="7">
    <location>
        <begin position="91"/>
        <end position="114"/>
    </location>
</feature>
<feature type="transmembrane region" description="Helical" evidence="7">
    <location>
        <begin position="158"/>
        <end position="177"/>
    </location>
</feature>
<accession>A0ABW7H3H1</accession>
<feature type="transmembrane region" description="Helical" evidence="7">
    <location>
        <begin position="27"/>
        <end position="47"/>
    </location>
</feature>
<keyword evidence="5 7" id="KW-1133">Transmembrane helix</keyword>
<feature type="transmembrane region" description="Helical" evidence="7">
    <location>
        <begin position="454"/>
        <end position="474"/>
    </location>
</feature>
<comment type="subcellular location">
    <subcellularLocation>
        <location evidence="1">Cell membrane</location>
        <topology evidence="1">Multi-pass membrane protein</topology>
    </subcellularLocation>
</comment>
<feature type="transmembrane region" description="Helical" evidence="7">
    <location>
        <begin position="183"/>
        <end position="205"/>
    </location>
</feature>